<protein>
    <recommendedName>
        <fullName evidence="7 8">Ribonuclease P protein component</fullName>
        <shortName evidence="7">RNase P protein</shortName>
        <shortName evidence="7">RNaseP protein</shortName>
        <ecNumber evidence="7 8">3.1.26.5</ecNumber>
    </recommendedName>
    <alternativeName>
        <fullName evidence="7">Protein C5</fullName>
    </alternativeName>
</protein>
<dbReference type="InterPro" id="IPR020568">
    <property type="entry name" value="Ribosomal_Su5_D2-typ_SF"/>
</dbReference>
<keyword evidence="4 7" id="KW-0255">Endonuclease</keyword>
<keyword evidence="2 7" id="KW-0819">tRNA processing</keyword>
<comment type="catalytic activity">
    <reaction evidence="7">
        <text>Endonucleolytic cleavage of RNA, removing 5'-extranucleotides from tRNA precursor.</text>
        <dbReference type="EC" id="3.1.26.5"/>
    </reaction>
</comment>
<dbReference type="GO" id="GO:0000049">
    <property type="term" value="F:tRNA binding"/>
    <property type="evidence" value="ECO:0007669"/>
    <property type="project" value="UniProtKB-UniRule"/>
</dbReference>
<keyword evidence="6 7" id="KW-0694">RNA-binding</keyword>
<dbReference type="GO" id="GO:0001682">
    <property type="term" value="P:tRNA 5'-leader removal"/>
    <property type="evidence" value="ECO:0007669"/>
    <property type="project" value="UniProtKB-UniRule"/>
</dbReference>
<comment type="similarity">
    <text evidence="7">Belongs to the RnpA family.</text>
</comment>
<dbReference type="PANTHER" id="PTHR33992">
    <property type="entry name" value="RIBONUCLEASE P PROTEIN COMPONENT"/>
    <property type="match status" value="1"/>
</dbReference>
<dbReference type="PANTHER" id="PTHR33992:SF1">
    <property type="entry name" value="RIBONUCLEASE P PROTEIN COMPONENT"/>
    <property type="match status" value="1"/>
</dbReference>
<dbReference type="GO" id="GO:0030677">
    <property type="term" value="C:ribonuclease P complex"/>
    <property type="evidence" value="ECO:0007669"/>
    <property type="project" value="TreeGrafter"/>
</dbReference>
<evidence type="ECO:0000313" key="10">
    <source>
        <dbReference type="Proteomes" id="UP000095665"/>
    </source>
</evidence>
<evidence type="ECO:0000256" key="3">
    <source>
        <dbReference type="ARBA" id="ARBA00022722"/>
    </source>
</evidence>
<evidence type="ECO:0000256" key="7">
    <source>
        <dbReference type="HAMAP-Rule" id="MF_00227"/>
    </source>
</evidence>
<evidence type="ECO:0000256" key="6">
    <source>
        <dbReference type="ARBA" id="ARBA00022884"/>
    </source>
</evidence>
<keyword evidence="3 7" id="KW-0540">Nuclease</keyword>
<evidence type="ECO:0000256" key="4">
    <source>
        <dbReference type="ARBA" id="ARBA00022759"/>
    </source>
</evidence>
<dbReference type="Pfam" id="PF00825">
    <property type="entry name" value="Ribonuclease_P"/>
    <property type="match status" value="1"/>
</dbReference>
<dbReference type="AlphaFoldDB" id="A0A143WRK3"/>
<dbReference type="EC" id="3.1.26.5" evidence="7 8"/>
<gene>
    <name evidence="7 9" type="primary">rnpA</name>
    <name evidence="9" type="ORF">FVIR_GE00294</name>
</gene>
<dbReference type="GO" id="GO:0042781">
    <property type="term" value="F:3'-tRNA processing endoribonuclease activity"/>
    <property type="evidence" value="ECO:0007669"/>
    <property type="project" value="TreeGrafter"/>
</dbReference>
<dbReference type="InterPro" id="IPR020539">
    <property type="entry name" value="RNase_P_CS"/>
</dbReference>
<dbReference type="STRING" id="1070130.FVIR_GE00294"/>
<dbReference type="EMBL" id="LN999832">
    <property type="protein sequence ID" value="CUX96157.1"/>
    <property type="molecule type" value="Genomic_DNA"/>
</dbReference>
<keyword evidence="10" id="KW-1185">Reference proteome</keyword>
<organism evidence="9 10">
    <name type="scientific">Candidatus Gullanella endobia</name>
    <dbReference type="NCBI Taxonomy" id="1070130"/>
    <lineage>
        <taxon>Bacteria</taxon>
        <taxon>Pseudomonadati</taxon>
        <taxon>Pseudomonadota</taxon>
        <taxon>Gammaproteobacteria</taxon>
        <taxon>Enterobacterales</taxon>
        <taxon>Enterobacteriaceae</taxon>
        <taxon>Candidatus Gullanella</taxon>
    </lineage>
</organism>
<evidence type="ECO:0000256" key="8">
    <source>
        <dbReference type="NCBIfam" id="TIGR00188"/>
    </source>
</evidence>
<evidence type="ECO:0000256" key="1">
    <source>
        <dbReference type="ARBA" id="ARBA00002663"/>
    </source>
</evidence>
<dbReference type="HAMAP" id="MF_00227">
    <property type="entry name" value="RNase_P"/>
    <property type="match status" value="1"/>
</dbReference>
<evidence type="ECO:0000256" key="5">
    <source>
        <dbReference type="ARBA" id="ARBA00022801"/>
    </source>
</evidence>
<dbReference type="NCBIfam" id="TIGR00188">
    <property type="entry name" value="rnpA"/>
    <property type="match status" value="1"/>
</dbReference>
<name>A0A143WRK3_9ENTR</name>
<dbReference type="PATRIC" id="fig|1070130.3.peg.477"/>
<accession>A0A143WRK3</accession>
<evidence type="ECO:0000313" key="9">
    <source>
        <dbReference type="EMBL" id="CUX96157.1"/>
    </source>
</evidence>
<dbReference type="KEGG" id="ged:FVIR_GE00294"/>
<dbReference type="InterPro" id="IPR014721">
    <property type="entry name" value="Ribsml_uS5_D2-typ_fold_subgr"/>
</dbReference>
<dbReference type="SUPFAM" id="SSF54211">
    <property type="entry name" value="Ribosomal protein S5 domain 2-like"/>
    <property type="match status" value="1"/>
</dbReference>
<sequence>MLNNRVVKLAFSRKLRLLTQSHFAFVFQQPQWIGTPNITILSRFNMLEHPRIGLTVSKKNVKLAHERNRIKRLTRESFRLHQHDLSAMDFIVIAKKNTASLDNHVLTKELEKLWRRYYRQFQD</sequence>
<comment type="function">
    <text evidence="1 7">RNaseP catalyzes the removal of the 5'-leader sequence from pre-tRNA to produce the mature 5'-terminus. It can also cleave other RNA substrates such as 4.5S RNA. The protein component plays an auxiliary but essential role in vivo by binding to the 5'-leader sequence and broadening the substrate specificity of the ribozyme.</text>
</comment>
<dbReference type="Proteomes" id="UP000095665">
    <property type="component" value="Chromosome I"/>
</dbReference>
<dbReference type="GO" id="GO:0004526">
    <property type="term" value="F:ribonuclease P activity"/>
    <property type="evidence" value="ECO:0007669"/>
    <property type="project" value="UniProtKB-UniRule"/>
</dbReference>
<dbReference type="Gene3D" id="3.30.230.10">
    <property type="match status" value="1"/>
</dbReference>
<dbReference type="InterPro" id="IPR000100">
    <property type="entry name" value="RNase_P"/>
</dbReference>
<keyword evidence="5 7" id="KW-0378">Hydrolase</keyword>
<dbReference type="PROSITE" id="PS00648">
    <property type="entry name" value="RIBONUCLEASE_P"/>
    <property type="match status" value="1"/>
</dbReference>
<proteinExistence type="inferred from homology"/>
<reference evidence="10" key="1">
    <citation type="submission" date="2016-01" db="EMBL/GenBank/DDBJ databases">
        <authorList>
            <person name="Husnik F."/>
        </authorList>
    </citation>
    <scope>NUCLEOTIDE SEQUENCE [LARGE SCALE GENOMIC DNA]</scope>
</reference>
<evidence type="ECO:0000256" key="2">
    <source>
        <dbReference type="ARBA" id="ARBA00022694"/>
    </source>
</evidence>
<comment type="subunit">
    <text evidence="7">Consists of a catalytic RNA component (M1 or rnpB) and a protein subunit.</text>
</comment>